<organism evidence="2 3">
    <name type="scientific">Apiospora rasikravindrae</name>
    <dbReference type="NCBI Taxonomy" id="990691"/>
    <lineage>
        <taxon>Eukaryota</taxon>
        <taxon>Fungi</taxon>
        <taxon>Dikarya</taxon>
        <taxon>Ascomycota</taxon>
        <taxon>Pezizomycotina</taxon>
        <taxon>Sordariomycetes</taxon>
        <taxon>Xylariomycetidae</taxon>
        <taxon>Amphisphaeriales</taxon>
        <taxon>Apiosporaceae</taxon>
        <taxon>Apiospora</taxon>
    </lineage>
</organism>
<keyword evidence="3" id="KW-1185">Reference proteome</keyword>
<reference evidence="2 3" key="1">
    <citation type="submission" date="2023-01" db="EMBL/GenBank/DDBJ databases">
        <title>Analysis of 21 Apiospora genomes using comparative genomics revels a genus with tremendous synthesis potential of carbohydrate active enzymes and secondary metabolites.</title>
        <authorList>
            <person name="Sorensen T."/>
        </authorList>
    </citation>
    <scope>NUCLEOTIDE SEQUENCE [LARGE SCALE GENOMIC DNA]</scope>
    <source>
        <strain evidence="2 3">CBS 33761</strain>
    </source>
</reference>
<feature type="region of interest" description="Disordered" evidence="1">
    <location>
        <begin position="43"/>
        <end position="82"/>
    </location>
</feature>
<gene>
    <name evidence="2" type="ORF">PG993_012783</name>
</gene>
<evidence type="ECO:0000256" key="1">
    <source>
        <dbReference type="SAM" id="MobiDB-lite"/>
    </source>
</evidence>
<comment type="caution">
    <text evidence="2">The sequence shown here is derived from an EMBL/GenBank/DDBJ whole genome shotgun (WGS) entry which is preliminary data.</text>
</comment>
<dbReference type="EMBL" id="JAQQWK010000012">
    <property type="protein sequence ID" value="KAK8022016.1"/>
    <property type="molecule type" value="Genomic_DNA"/>
</dbReference>
<evidence type="ECO:0000313" key="2">
    <source>
        <dbReference type="EMBL" id="KAK8022016.1"/>
    </source>
</evidence>
<evidence type="ECO:0000313" key="3">
    <source>
        <dbReference type="Proteomes" id="UP001444661"/>
    </source>
</evidence>
<protein>
    <submittedName>
        <fullName evidence="2">Uncharacterized protein</fullName>
    </submittedName>
</protein>
<dbReference type="Proteomes" id="UP001444661">
    <property type="component" value="Unassembled WGS sequence"/>
</dbReference>
<proteinExistence type="predicted"/>
<name>A0ABR1RVR9_9PEZI</name>
<sequence length="82" mass="9310">MSRRASERATQYGLGDDLMMDSTMHYMQGNKCIGSICSVRLVPDEQDSTPQEWEATPAPEHTRELGEPEGIRNSQDGREIRR</sequence>
<accession>A0ABR1RVR9</accession>
<feature type="compositionally biased region" description="Basic and acidic residues" evidence="1">
    <location>
        <begin position="60"/>
        <end position="82"/>
    </location>
</feature>